<dbReference type="InterPro" id="IPR028082">
    <property type="entry name" value="Peripla_BP_I"/>
</dbReference>
<dbReference type="EMBL" id="CP000812">
    <property type="protein sequence ID" value="ABV32590.1"/>
    <property type="molecule type" value="Genomic_DNA"/>
</dbReference>
<evidence type="ECO:0000313" key="6">
    <source>
        <dbReference type="EMBL" id="ABV32590.1"/>
    </source>
</evidence>
<dbReference type="HOGENOM" id="CLU_037628_6_1_0"/>
<dbReference type="GO" id="GO:0008784">
    <property type="term" value="F:alanine racemase activity"/>
    <property type="evidence" value="ECO:0007669"/>
    <property type="project" value="UniProtKB-EC"/>
</dbReference>
<dbReference type="eggNOG" id="COG1609">
    <property type="taxonomic scope" value="Bacteria"/>
</dbReference>
<protein>
    <submittedName>
        <fullName evidence="6">Alanine racemase</fullName>
        <ecNumber evidence="6">5.1.1.1</ecNumber>
    </submittedName>
</protein>
<dbReference type="InterPro" id="IPR010982">
    <property type="entry name" value="Lambda_DNA-bd_dom_sf"/>
</dbReference>
<evidence type="ECO:0000259" key="5">
    <source>
        <dbReference type="PROSITE" id="PS50932"/>
    </source>
</evidence>
<dbReference type="Gene3D" id="1.10.260.40">
    <property type="entry name" value="lambda repressor-like DNA-binding domains"/>
    <property type="match status" value="1"/>
</dbReference>
<dbReference type="KEGG" id="tle:Tlet_0017"/>
<dbReference type="PROSITE" id="PS50932">
    <property type="entry name" value="HTH_LACI_2"/>
    <property type="match status" value="1"/>
</dbReference>
<dbReference type="SUPFAM" id="SSF53822">
    <property type="entry name" value="Periplasmic binding protein-like I"/>
    <property type="match status" value="1"/>
</dbReference>
<keyword evidence="3" id="KW-0238">DNA-binding</keyword>
<keyword evidence="4" id="KW-0804">Transcription</keyword>
<evidence type="ECO:0000256" key="3">
    <source>
        <dbReference type="ARBA" id="ARBA00023125"/>
    </source>
</evidence>
<dbReference type="Pfam" id="PF00532">
    <property type="entry name" value="Peripla_BP_1"/>
    <property type="match status" value="1"/>
</dbReference>
<dbReference type="InterPro" id="IPR000843">
    <property type="entry name" value="HTH_LacI"/>
</dbReference>
<sequence>MKITIKDIAKKLGVNASTVSRALNGKPGVSAQLREKIIQLAEKMGYLPDLTAMGLKKGQTKIIGVLIPDISNPFFAYTVRGMEKVLRPIGYHLLLCSTNEDPDQEVENLRTLASQKVEGILAAPVDSGGNRTIYKKIAESGIPLVFFDRIVPNVDVSYVITDNESGVRELVTYLYKSGHRTIGIMTLRARSFTGKERLNGVLKACKELGITVQNEWIIDGESSEEGGYRAAKRFFSLCRKPTALIVSNNLMMLGVMKVIKETGLKVPQDISLVSFDDSHWNEIFEPPITCVAQEPEQMGLIAATLLINNIFHDKKTSRTVLKAHFIERQSVAKI</sequence>
<gene>
    <name evidence="6" type="ordered locus">Tlet_0017</name>
</gene>
<dbReference type="GO" id="GO:0000976">
    <property type="term" value="F:transcription cis-regulatory region binding"/>
    <property type="evidence" value="ECO:0007669"/>
    <property type="project" value="TreeGrafter"/>
</dbReference>
<keyword evidence="1" id="KW-0678">Repressor</keyword>
<organism evidence="6 7">
    <name type="scientific">Pseudothermotoga lettingae (strain ATCC BAA-301 / DSM 14385 / NBRC 107922 / TMO)</name>
    <name type="common">Thermotoga lettingae</name>
    <dbReference type="NCBI Taxonomy" id="416591"/>
    <lineage>
        <taxon>Bacteria</taxon>
        <taxon>Thermotogati</taxon>
        <taxon>Thermotogota</taxon>
        <taxon>Thermotogae</taxon>
        <taxon>Thermotogales</taxon>
        <taxon>Thermotogaceae</taxon>
        <taxon>Pseudothermotoga</taxon>
    </lineage>
</organism>
<keyword evidence="7" id="KW-1185">Reference proteome</keyword>
<name>A8F354_PSELT</name>
<dbReference type="CDD" id="cd06267">
    <property type="entry name" value="PBP1_LacI_sugar_binding-like"/>
    <property type="match status" value="1"/>
</dbReference>
<accession>A8F354</accession>
<dbReference type="Proteomes" id="UP000002016">
    <property type="component" value="Chromosome"/>
</dbReference>
<dbReference type="STRING" id="416591.Tlet_0017"/>
<keyword evidence="2" id="KW-0805">Transcription regulation</keyword>
<reference evidence="6 7" key="1">
    <citation type="submission" date="2007-08" db="EMBL/GenBank/DDBJ databases">
        <title>Complete sequence of Thermotoga lettingae TMO.</title>
        <authorList>
            <consortium name="US DOE Joint Genome Institute"/>
            <person name="Copeland A."/>
            <person name="Lucas S."/>
            <person name="Lapidus A."/>
            <person name="Barry K."/>
            <person name="Glavina del Rio T."/>
            <person name="Dalin E."/>
            <person name="Tice H."/>
            <person name="Pitluck S."/>
            <person name="Foster B."/>
            <person name="Bruce D."/>
            <person name="Schmutz J."/>
            <person name="Larimer F."/>
            <person name="Land M."/>
            <person name="Hauser L."/>
            <person name="Kyrpides N."/>
            <person name="Mikhailova N."/>
            <person name="Nelson K."/>
            <person name="Gogarten J.P."/>
            <person name="Noll K."/>
            <person name="Richardson P."/>
        </authorList>
    </citation>
    <scope>NUCLEOTIDE SEQUENCE [LARGE SCALE GENOMIC DNA]</scope>
    <source>
        <strain evidence="7">ATCC BAA-301 / DSM 14385 / NBRC 107922 / TMO</strain>
    </source>
</reference>
<dbReference type="Gene3D" id="3.40.50.2300">
    <property type="match status" value="2"/>
</dbReference>
<dbReference type="GO" id="GO:0003700">
    <property type="term" value="F:DNA-binding transcription factor activity"/>
    <property type="evidence" value="ECO:0007669"/>
    <property type="project" value="TreeGrafter"/>
</dbReference>
<evidence type="ECO:0000256" key="4">
    <source>
        <dbReference type="ARBA" id="ARBA00023163"/>
    </source>
</evidence>
<feature type="domain" description="HTH lacI-type" evidence="5">
    <location>
        <begin position="3"/>
        <end position="57"/>
    </location>
</feature>
<dbReference type="EC" id="5.1.1.1" evidence="6"/>
<reference evidence="6 7" key="2">
    <citation type="journal article" date="2009" name="Proc. Natl. Acad. Sci. U.S.A.">
        <title>On the chimeric nature, thermophilic origin, and phylogenetic placement of the Thermotogales.</title>
        <authorList>
            <person name="Zhaxybayeva O."/>
            <person name="Swithers K.S."/>
            <person name="Lapierre P."/>
            <person name="Fournier G.P."/>
            <person name="Bickhart D.M."/>
            <person name="DeBoy R.T."/>
            <person name="Nelson K.E."/>
            <person name="Nesbo C.L."/>
            <person name="Doolittle W.F."/>
            <person name="Gogarten J.P."/>
            <person name="Noll K.M."/>
        </authorList>
    </citation>
    <scope>NUCLEOTIDE SEQUENCE [LARGE SCALE GENOMIC DNA]</scope>
    <source>
        <strain evidence="7">ATCC BAA-301 / DSM 14385 / NBRC 107922 / TMO</strain>
    </source>
</reference>
<proteinExistence type="predicted"/>
<evidence type="ECO:0000313" key="7">
    <source>
        <dbReference type="Proteomes" id="UP000002016"/>
    </source>
</evidence>
<evidence type="ECO:0000256" key="2">
    <source>
        <dbReference type="ARBA" id="ARBA00023015"/>
    </source>
</evidence>
<evidence type="ECO:0000256" key="1">
    <source>
        <dbReference type="ARBA" id="ARBA00022491"/>
    </source>
</evidence>
<dbReference type="Pfam" id="PF00356">
    <property type="entry name" value="LacI"/>
    <property type="match status" value="1"/>
</dbReference>
<dbReference type="PANTHER" id="PTHR30146">
    <property type="entry name" value="LACI-RELATED TRANSCRIPTIONAL REPRESSOR"/>
    <property type="match status" value="1"/>
</dbReference>
<dbReference type="InterPro" id="IPR001761">
    <property type="entry name" value="Peripla_BP/Lac1_sug-bd_dom"/>
</dbReference>
<dbReference type="CDD" id="cd01392">
    <property type="entry name" value="HTH_LacI"/>
    <property type="match status" value="1"/>
</dbReference>
<dbReference type="SUPFAM" id="SSF47413">
    <property type="entry name" value="lambda repressor-like DNA-binding domains"/>
    <property type="match status" value="1"/>
</dbReference>
<dbReference type="AlphaFoldDB" id="A8F354"/>
<dbReference type="SMART" id="SM00354">
    <property type="entry name" value="HTH_LACI"/>
    <property type="match status" value="1"/>
</dbReference>
<dbReference type="RefSeq" id="WP_012002071.1">
    <property type="nucleotide sequence ID" value="NC_009828.1"/>
</dbReference>
<dbReference type="PANTHER" id="PTHR30146:SF148">
    <property type="entry name" value="HTH-TYPE TRANSCRIPTIONAL REPRESSOR PURR-RELATED"/>
    <property type="match status" value="1"/>
</dbReference>
<keyword evidence="6" id="KW-0413">Isomerase</keyword>